<gene>
    <name evidence="1" type="ORF">GMARGA_LOCUS36704</name>
</gene>
<feature type="non-terminal residue" evidence="1">
    <location>
        <position position="58"/>
    </location>
</feature>
<protein>
    <submittedName>
        <fullName evidence="1">41723_t:CDS:1</fullName>
    </submittedName>
</protein>
<organism evidence="1 2">
    <name type="scientific">Gigaspora margarita</name>
    <dbReference type="NCBI Taxonomy" id="4874"/>
    <lineage>
        <taxon>Eukaryota</taxon>
        <taxon>Fungi</taxon>
        <taxon>Fungi incertae sedis</taxon>
        <taxon>Mucoromycota</taxon>
        <taxon>Glomeromycotina</taxon>
        <taxon>Glomeromycetes</taxon>
        <taxon>Diversisporales</taxon>
        <taxon>Gigasporaceae</taxon>
        <taxon>Gigaspora</taxon>
    </lineage>
</organism>
<dbReference type="EMBL" id="CAJVQB010073420">
    <property type="protein sequence ID" value="CAG8843736.1"/>
    <property type="molecule type" value="Genomic_DNA"/>
</dbReference>
<reference evidence="1 2" key="1">
    <citation type="submission" date="2021-06" db="EMBL/GenBank/DDBJ databases">
        <authorList>
            <person name="Kallberg Y."/>
            <person name="Tangrot J."/>
            <person name="Rosling A."/>
        </authorList>
    </citation>
    <scope>NUCLEOTIDE SEQUENCE [LARGE SCALE GENOMIC DNA]</scope>
    <source>
        <strain evidence="1 2">120-4 pot B 10/14</strain>
    </source>
</reference>
<proteinExistence type="predicted"/>
<evidence type="ECO:0000313" key="2">
    <source>
        <dbReference type="Proteomes" id="UP000789901"/>
    </source>
</evidence>
<keyword evidence="2" id="KW-1185">Reference proteome</keyword>
<sequence length="58" mass="6814">FKANEDPELPCFDMLLENNIDQLVVHETSQIINLKKLLFFNELSESINENNSEYKNNL</sequence>
<evidence type="ECO:0000313" key="1">
    <source>
        <dbReference type="EMBL" id="CAG8843736.1"/>
    </source>
</evidence>
<feature type="non-terminal residue" evidence="1">
    <location>
        <position position="1"/>
    </location>
</feature>
<comment type="caution">
    <text evidence="1">The sequence shown here is derived from an EMBL/GenBank/DDBJ whole genome shotgun (WGS) entry which is preliminary data.</text>
</comment>
<accession>A0ABN7WYD1</accession>
<name>A0ABN7WYD1_GIGMA</name>
<dbReference type="Proteomes" id="UP000789901">
    <property type="component" value="Unassembled WGS sequence"/>
</dbReference>